<reference evidence="7" key="2">
    <citation type="submission" date="2020-10" db="UniProtKB">
        <authorList>
            <consortium name="WormBaseParasite"/>
        </authorList>
    </citation>
    <scope>IDENTIFICATION</scope>
</reference>
<dbReference type="GO" id="GO:0016020">
    <property type="term" value="C:membrane"/>
    <property type="evidence" value="ECO:0007669"/>
    <property type="project" value="UniProtKB-SubCell"/>
</dbReference>
<evidence type="ECO:0000256" key="2">
    <source>
        <dbReference type="ARBA" id="ARBA00022692"/>
    </source>
</evidence>
<keyword evidence="6" id="KW-1185">Reference proteome</keyword>
<dbReference type="PANTHER" id="PTHR47518:SF9">
    <property type="entry name" value="SERPENTINE RECEPTOR, CLASS T"/>
    <property type="match status" value="1"/>
</dbReference>
<dbReference type="WBParaSite" id="Pan_g3040.t1">
    <property type="protein sequence ID" value="Pan_g3040.t1"/>
    <property type="gene ID" value="Pan_g3040"/>
</dbReference>
<sequence length="201" mass="23958">MYFMQWPSMIDRLLATMFHQSYEHWSWYGTVGRVIVVWLFVVFLALNLITISNVVTIVGFATSIIIYTIIYGSMFYINIKRYKTSQKSPNLRERYQLAENMRSLYPLFWISIIEIFMNASTAIFVVVFYICTHNTIADMSYNVGDPLISVFREVVMIVYCLPFLVYSEKRRHRKFMNKINVQSQQEHDLYFRSLKNQWGIT</sequence>
<accession>A0A7E4VU16</accession>
<evidence type="ECO:0000256" key="1">
    <source>
        <dbReference type="ARBA" id="ARBA00004141"/>
    </source>
</evidence>
<dbReference type="InterPro" id="IPR019408">
    <property type="entry name" value="7TM_GPCR_serpentine_rcpt_Srab"/>
</dbReference>
<comment type="subcellular location">
    <subcellularLocation>
        <location evidence="1">Membrane</location>
        <topology evidence="1">Multi-pass membrane protein</topology>
    </subcellularLocation>
</comment>
<evidence type="ECO:0000313" key="7">
    <source>
        <dbReference type="WBParaSite" id="Pan_g3040.t1"/>
    </source>
</evidence>
<feature type="transmembrane region" description="Helical" evidence="5">
    <location>
        <begin position="55"/>
        <end position="77"/>
    </location>
</feature>
<name>A0A7E4VU16_PANRE</name>
<feature type="transmembrane region" description="Helical" evidence="5">
    <location>
        <begin position="150"/>
        <end position="167"/>
    </location>
</feature>
<evidence type="ECO:0000256" key="4">
    <source>
        <dbReference type="ARBA" id="ARBA00023136"/>
    </source>
</evidence>
<dbReference type="InterPro" id="IPR052854">
    <property type="entry name" value="Serpentine_rcpt_epsilon"/>
</dbReference>
<evidence type="ECO:0000313" key="6">
    <source>
        <dbReference type="Proteomes" id="UP000492821"/>
    </source>
</evidence>
<keyword evidence="3 5" id="KW-1133">Transmembrane helix</keyword>
<dbReference type="PANTHER" id="PTHR47518">
    <property type="entry name" value="SERPENTINE RECEPTOR CLASS EPSILON-13-RELATED"/>
    <property type="match status" value="1"/>
</dbReference>
<organism evidence="6 7">
    <name type="scientific">Panagrellus redivivus</name>
    <name type="common">Microworm</name>
    <dbReference type="NCBI Taxonomy" id="6233"/>
    <lineage>
        <taxon>Eukaryota</taxon>
        <taxon>Metazoa</taxon>
        <taxon>Ecdysozoa</taxon>
        <taxon>Nematoda</taxon>
        <taxon>Chromadorea</taxon>
        <taxon>Rhabditida</taxon>
        <taxon>Tylenchina</taxon>
        <taxon>Panagrolaimomorpha</taxon>
        <taxon>Panagrolaimoidea</taxon>
        <taxon>Panagrolaimidae</taxon>
        <taxon>Panagrellus</taxon>
    </lineage>
</organism>
<proteinExistence type="predicted"/>
<keyword evidence="4 5" id="KW-0472">Membrane</keyword>
<feature type="transmembrane region" description="Helical" evidence="5">
    <location>
        <begin position="27"/>
        <end position="49"/>
    </location>
</feature>
<protein>
    <submittedName>
        <fullName evidence="7">DUF3278 domain-containing protein</fullName>
    </submittedName>
</protein>
<feature type="transmembrane region" description="Helical" evidence="5">
    <location>
        <begin position="104"/>
        <end position="130"/>
    </location>
</feature>
<dbReference type="Pfam" id="PF10292">
    <property type="entry name" value="7TM_GPCR_Srab"/>
    <property type="match status" value="1"/>
</dbReference>
<dbReference type="Proteomes" id="UP000492821">
    <property type="component" value="Unassembled WGS sequence"/>
</dbReference>
<reference evidence="6" key="1">
    <citation type="journal article" date="2013" name="Genetics">
        <title>The draft genome and transcriptome of Panagrellus redivivus are shaped by the harsh demands of a free-living lifestyle.</title>
        <authorList>
            <person name="Srinivasan J."/>
            <person name="Dillman A.R."/>
            <person name="Macchietto M.G."/>
            <person name="Heikkinen L."/>
            <person name="Lakso M."/>
            <person name="Fracchia K.M."/>
            <person name="Antoshechkin I."/>
            <person name="Mortazavi A."/>
            <person name="Wong G."/>
            <person name="Sternberg P.W."/>
        </authorList>
    </citation>
    <scope>NUCLEOTIDE SEQUENCE [LARGE SCALE GENOMIC DNA]</scope>
    <source>
        <strain evidence="6">MT8872</strain>
    </source>
</reference>
<evidence type="ECO:0000256" key="5">
    <source>
        <dbReference type="SAM" id="Phobius"/>
    </source>
</evidence>
<keyword evidence="2 5" id="KW-0812">Transmembrane</keyword>
<dbReference type="AlphaFoldDB" id="A0A7E4VU16"/>
<evidence type="ECO:0000256" key="3">
    <source>
        <dbReference type="ARBA" id="ARBA00022989"/>
    </source>
</evidence>